<accession>A0ABP8IGS4</accession>
<dbReference type="InterPro" id="IPR036388">
    <property type="entry name" value="WH-like_DNA-bd_sf"/>
</dbReference>
<feature type="modified residue" description="4-aspartylphosphate" evidence="4">
    <location>
        <position position="51"/>
    </location>
</feature>
<evidence type="ECO:0000259" key="6">
    <source>
        <dbReference type="PROSITE" id="PS50110"/>
    </source>
</evidence>
<dbReference type="PROSITE" id="PS51755">
    <property type="entry name" value="OMPR_PHOB"/>
    <property type="match status" value="1"/>
</dbReference>
<organism evidence="8 9">
    <name type="scientific">Variovorax defluvii</name>
    <dbReference type="NCBI Taxonomy" id="913761"/>
    <lineage>
        <taxon>Bacteria</taxon>
        <taxon>Pseudomonadati</taxon>
        <taxon>Pseudomonadota</taxon>
        <taxon>Betaproteobacteria</taxon>
        <taxon>Burkholderiales</taxon>
        <taxon>Comamonadaceae</taxon>
        <taxon>Variovorax</taxon>
    </lineage>
</organism>
<dbReference type="CDD" id="cd00383">
    <property type="entry name" value="trans_reg_C"/>
    <property type="match status" value="1"/>
</dbReference>
<keyword evidence="1 4" id="KW-0597">Phosphoprotein</keyword>
<dbReference type="Gene3D" id="1.10.10.10">
    <property type="entry name" value="Winged helix-like DNA-binding domain superfamily/Winged helix DNA-binding domain"/>
    <property type="match status" value="1"/>
</dbReference>
<evidence type="ECO:0000256" key="5">
    <source>
        <dbReference type="PROSITE-ProRule" id="PRU01091"/>
    </source>
</evidence>
<comment type="caution">
    <text evidence="8">The sequence shown here is derived from an EMBL/GenBank/DDBJ whole genome shotgun (WGS) entry which is preliminary data.</text>
</comment>
<dbReference type="Gene3D" id="3.40.50.2300">
    <property type="match status" value="1"/>
</dbReference>
<dbReference type="PANTHER" id="PTHR48111">
    <property type="entry name" value="REGULATOR OF RPOS"/>
    <property type="match status" value="1"/>
</dbReference>
<dbReference type="Proteomes" id="UP001500975">
    <property type="component" value="Unassembled WGS sequence"/>
</dbReference>
<feature type="domain" description="Response regulatory" evidence="6">
    <location>
        <begin position="2"/>
        <end position="117"/>
    </location>
</feature>
<feature type="DNA-binding region" description="OmpR/PhoB-type" evidence="5">
    <location>
        <begin position="126"/>
        <end position="225"/>
    </location>
</feature>
<dbReference type="RefSeq" id="WP_345541861.1">
    <property type="nucleotide sequence ID" value="NZ_BAABGJ010000081.1"/>
</dbReference>
<dbReference type="InterPro" id="IPR011006">
    <property type="entry name" value="CheY-like_superfamily"/>
</dbReference>
<dbReference type="PROSITE" id="PS50110">
    <property type="entry name" value="RESPONSE_REGULATORY"/>
    <property type="match status" value="1"/>
</dbReference>
<dbReference type="InterPro" id="IPR039420">
    <property type="entry name" value="WalR-like"/>
</dbReference>
<evidence type="ECO:0000256" key="3">
    <source>
        <dbReference type="ARBA" id="ARBA00023125"/>
    </source>
</evidence>
<dbReference type="EMBL" id="BAABGJ010000081">
    <property type="protein sequence ID" value="GAA4358605.1"/>
    <property type="molecule type" value="Genomic_DNA"/>
</dbReference>
<dbReference type="SMART" id="SM00448">
    <property type="entry name" value="REC"/>
    <property type="match status" value="1"/>
</dbReference>
<evidence type="ECO:0000313" key="8">
    <source>
        <dbReference type="EMBL" id="GAA4358605.1"/>
    </source>
</evidence>
<sequence>MRIATLDNEPHEMRWIRRMLTTIGHECHAFATGQSLLNGLRARSYDLLLIDWRPPDLHGSQLVEWLRERFGNRMPLLLLARQRDKSDLIASLLAGADDFMLRPLGRAELQARVHALLRRAYPTRFDNELVCGPYHFNPVARTLQLHEKPVQLKHREYELALYLFRNVGRLLPREHLIRTVWGQDLACKSRSLDTHVSRLRARLDLRPDNGLVLTSVYGMGYRLEFLGNELNDSPYPTATAAE</sequence>
<dbReference type="SMART" id="SM00862">
    <property type="entry name" value="Trans_reg_C"/>
    <property type="match status" value="1"/>
</dbReference>
<dbReference type="InterPro" id="IPR001867">
    <property type="entry name" value="OmpR/PhoB-type_DNA-bd"/>
</dbReference>
<evidence type="ECO:0000313" key="9">
    <source>
        <dbReference type="Proteomes" id="UP001500975"/>
    </source>
</evidence>
<dbReference type="PANTHER" id="PTHR48111:SF40">
    <property type="entry name" value="PHOSPHATE REGULON TRANSCRIPTIONAL REGULATORY PROTEIN PHOB"/>
    <property type="match status" value="1"/>
</dbReference>
<proteinExistence type="predicted"/>
<evidence type="ECO:0000256" key="1">
    <source>
        <dbReference type="ARBA" id="ARBA00022553"/>
    </source>
</evidence>
<dbReference type="SUPFAM" id="SSF52172">
    <property type="entry name" value="CheY-like"/>
    <property type="match status" value="1"/>
</dbReference>
<evidence type="ECO:0000256" key="4">
    <source>
        <dbReference type="PROSITE-ProRule" id="PRU00169"/>
    </source>
</evidence>
<dbReference type="InterPro" id="IPR016032">
    <property type="entry name" value="Sig_transdc_resp-reg_C-effctor"/>
</dbReference>
<protein>
    <submittedName>
        <fullName evidence="8">Response regulator transcription factor</fullName>
    </submittedName>
</protein>
<evidence type="ECO:0000256" key="2">
    <source>
        <dbReference type="ARBA" id="ARBA00023012"/>
    </source>
</evidence>
<dbReference type="InterPro" id="IPR001789">
    <property type="entry name" value="Sig_transdc_resp-reg_receiver"/>
</dbReference>
<keyword evidence="3 5" id="KW-0238">DNA-binding</keyword>
<name>A0ABP8IGS4_9BURK</name>
<dbReference type="Pfam" id="PF00072">
    <property type="entry name" value="Response_reg"/>
    <property type="match status" value="1"/>
</dbReference>
<dbReference type="SUPFAM" id="SSF46894">
    <property type="entry name" value="C-terminal effector domain of the bipartite response regulators"/>
    <property type="match status" value="1"/>
</dbReference>
<keyword evidence="9" id="KW-1185">Reference proteome</keyword>
<evidence type="ECO:0000259" key="7">
    <source>
        <dbReference type="PROSITE" id="PS51755"/>
    </source>
</evidence>
<dbReference type="Gene3D" id="6.10.250.690">
    <property type="match status" value="1"/>
</dbReference>
<gene>
    <name evidence="8" type="ORF">GCM10023165_53710</name>
</gene>
<dbReference type="Pfam" id="PF00486">
    <property type="entry name" value="Trans_reg_C"/>
    <property type="match status" value="1"/>
</dbReference>
<reference evidence="9" key="1">
    <citation type="journal article" date="2019" name="Int. J. Syst. Evol. Microbiol.">
        <title>The Global Catalogue of Microorganisms (GCM) 10K type strain sequencing project: providing services to taxonomists for standard genome sequencing and annotation.</title>
        <authorList>
            <consortium name="The Broad Institute Genomics Platform"/>
            <consortium name="The Broad Institute Genome Sequencing Center for Infectious Disease"/>
            <person name="Wu L."/>
            <person name="Ma J."/>
        </authorList>
    </citation>
    <scope>NUCLEOTIDE SEQUENCE [LARGE SCALE GENOMIC DNA]</scope>
    <source>
        <strain evidence="9">JCM 17804</strain>
    </source>
</reference>
<keyword evidence="2" id="KW-0902">Two-component regulatory system</keyword>
<feature type="domain" description="OmpR/PhoB-type" evidence="7">
    <location>
        <begin position="126"/>
        <end position="225"/>
    </location>
</feature>
<dbReference type="CDD" id="cd00156">
    <property type="entry name" value="REC"/>
    <property type="match status" value="1"/>
</dbReference>